<comment type="function">
    <text evidence="7">Catalyzes the thiamine diphosphate-dependent decarboxylation of 2-oxoglutarate and the subsequent addition of the resulting succinic semialdehyde-thiamine pyrophosphate anion to isochorismate to yield 2-succinyl-5-enolpyruvyl-6-hydroxy-3-cyclohexene-1-carboxylate (SEPHCHC).</text>
</comment>
<evidence type="ECO:0000256" key="1">
    <source>
        <dbReference type="ARBA" id="ARBA00022428"/>
    </source>
</evidence>
<dbReference type="Gene3D" id="3.40.50.970">
    <property type="match status" value="2"/>
</dbReference>
<feature type="domain" description="Thiamine pyrophosphate enzyme N-terminal TPP-binding" evidence="9">
    <location>
        <begin position="25"/>
        <end position="138"/>
    </location>
</feature>
<dbReference type="GO" id="GO:0000287">
    <property type="term" value="F:magnesium ion binding"/>
    <property type="evidence" value="ECO:0007669"/>
    <property type="project" value="UniProtKB-UniRule"/>
</dbReference>
<evidence type="ECO:0000256" key="7">
    <source>
        <dbReference type="HAMAP-Rule" id="MF_01659"/>
    </source>
</evidence>
<comment type="subunit">
    <text evidence="7">Homodimer.</text>
</comment>
<dbReference type="PIRSF" id="PIRSF004983">
    <property type="entry name" value="MenD"/>
    <property type="match status" value="1"/>
</dbReference>
<evidence type="ECO:0000259" key="9">
    <source>
        <dbReference type="Pfam" id="PF02776"/>
    </source>
</evidence>
<keyword evidence="4 7" id="KW-0460">Magnesium</keyword>
<name>A0A345UKC8_9BACT</name>
<dbReference type="InterPro" id="IPR029035">
    <property type="entry name" value="DHS-like_NAD/FAD-binding_dom"/>
</dbReference>
<dbReference type="InterPro" id="IPR011766">
    <property type="entry name" value="TPP_enzyme_TPP-bd"/>
</dbReference>
<dbReference type="PANTHER" id="PTHR42916">
    <property type="entry name" value="2-SUCCINYL-5-ENOLPYRUVYL-6-HYDROXY-3-CYCLOHEXENE-1-CARBOXYLATE SYNTHASE"/>
    <property type="match status" value="1"/>
</dbReference>
<comment type="pathway">
    <text evidence="7">Quinol/quinone metabolism; menaquinone biosynthesis.</text>
</comment>
<accession>A0A345UKC8</accession>
<dbReference type="AlphaFoldDB" id="A0A345UKC8"/>
<protein>
    <recommendedName>
        <fullName evidence="7">2-succinyl-5-enolpyruvyl-6-hydroxy-3-cyclohexene-1-carboxylate synthase</fullName>
        <shortName evidence="7">SEPHCHC synthase</shortName>
        <ecNumber evidence="7">2.2.1.9</ecNumber>
    </recommendedName>
    <alternativeName>
        <fullName evidence="7">Menaquinone biosynthesis protein MenD</fullName>
    </alternativeName>
</protein>
<dbReference type="Gene3D" id="3.40.50.1220">
    <property type="entry name" value="TPP-binding domain"/>
    <property type="match status" value="1"/>
</dbReference>
<comment type="catalytic activity">
    <reaction evidence="7">
        <text>isochorismate + 2-oxoglutarate + H(+) = 5-enolpyruvoyl-6-hydroxy-2-succinyl-cyclohex-3-ene-1-carboxylate + CO2</text>
        <dbReference type="Rhea" id="RHEA:25593"/>
        <dbReference type="ChEBI" id="CHEBI:15378"/>
        <dbReference type="ChEBI" id="CHEBI:16526"/>
        <dbReference type="ChEBI" id="CHEBI:16810"/>
        <dbReference type="ChEBI" id="CHEBI:29780"/>
        <dbReference type="ChEBI" id="CHEBI:58818"/>
        <dbReference type="EC" id="2.2.1.9"/>
    </reaction>
</comment>
<dbReference type="UniPathway" id="UPA00079"/>
<dbReference type="KEGG" id="cprv:CYPRO_1679"/>
<comment type="cofactor">
    <cofactor evidence="7">
        <name>Mg(2+)</name>
        <dbReference type="ChEBI" id="CHEBI:18420"/>
    </cofactor>
    <cofactor evidence="7">
        <name>Mn(2+)</name>
        <dbReference type="ChEBI" id="CHEBI:29035"/>
    </cofactor>
</comment>
<comment type="pathway">
    <text evidence="7">Quinol/quinone metabolism; 1,4-dihydroxy-2-naphthoate biosynthesis; 1,4-dihydroxy-2-naphthoate from chorismate: step 2/7.</text>
</comment>
<dbReference type="GO" id="GO:0009234">
    <property type="term" value="P:menaquinone biosynthetic process"/>
    <property type="evidence" value="ECO:0007669"/>
    <property type="project" value="UniProtKB-UniRule"/>
</dbReference>
<dbReference type="GO" id="GO:0070204">
    <property type="term" value="F:2-succinyl-5-enolpyruvyl-6-hydroxy-3-cyclohexene-1-carboxylic-acid synthase activity"/>
    <property type="evidence" value="ECO:0007669"/>
    <property type="project" value="UniProtKB-UniRule"/>
</dbReference>
<keyword evidence="6 7" id="KW-0464">Manganese</keyword>
<feature type="domain" description="Thiamine pyrophosphate enzyme TPP-binding" evidence="8">
    <location>
        <begin position="482"/>
        <end position="595"/>
    </location>
</feature>
<dbReference type="CDD" id="cd02009">
    <property type="entry name" value="TPP_SHCHC_synthase"/>
    <property type="match status" value="1"/>
</dbReference>
<dbReference type="CDD" id="cd07037">
    <property type="entry name" value="TPP_PYR_MenD"/>
    <property type="match status" value="1"/>
</dbReference>
<keyword evidence="2 7" id="KW-0808">Transferase</keyword>
<gene>
    <name evidence="7" type="primary">menD</name>
    <name evidence="10" type="ORF">CYPRO_1679</name>
</gene>
<dbReference type="EC" id="2.2.1.9" evidence="7"/>
<evidence type="ECO:0000256" key="2">
    <source>
        <dbReference type="ARBA" id="ARBA00022679"/>
    </source>
</evidence>
<dbReference type="SUPFAM" id="SSF52518">
    <property type="entry name" value="Thiamin diphosphate-binding fold (THDP-binding)"/>
    <property type="match status" value="2"/>
</dbReference>
<reference evidence="10 11" key="1">
    <citation type="submission" date="2018-03" db="EMBL/GenBank/DDBJ databases">
        <title>Phenotypic and genomic properties of Cyclonatronum proteinivorum gen. nov., sp. nov., a haloalkaliphilic bacteroidete from soda lakes possessing Na+-translocating rhodopsin.</title>
        <authorList>
            <person name="Toshchakov S.V."/>
            <person name="Korzhenkov A."/>
            <person name="Samarov N.I."/>
            <person name="Kublanov I.V."/>
            <person name="Muntyan M.S."/>
            <person name="Sorokin D.Y."/>
        </authorList>
    </citation>
    <scope>NUCLEOTIDE SEQUENCE [LARGE SCALE GENOMIC DNA]</scope>
    <source>
        <strain evidence="10 11">Omega</strain>
    </source>
</reference>
<dbReference type="RefSeq" id="WP_114984177.1">
    <property type="nucleotide sequence ID" value="NZ_CP027806.1"/>
</dbReference>
<dbReference type="InterPro" id="IPR029061">
    <property type="entry name" value="THDP-binding"/>
</dbReference>
<dbReference type="InterPro" id="IPR012001">
    <property type="entry name" value="Thiamin_PyroP_enz_TPP-bd_dom"/>
</dbReference>
<evidence type="ECO:0000256" key="4">
    <source>
        <dbReference type="ARBA" id="ARBA00022842"/>
    </source>
</evidence>
<dbReference type="NCBIfam" id="TIGR00173">
    <property type="entry name" value="menD"/>
    <property type="match status" value="1"/>
</dbReference>
<dbReference type="GO" id="GO:0030976">
    <property type="term" value="F:thiamine pyrophosphate binding"/>
    <property type="evidence" value="ECO:0007669"/>
    <property type="project" value="UniProtKB-UniRule"/>
</dbReference>
<sequence>MPDSGTDPHMPVGTGELNFVFGYRLLAELSRHGLRHVVISPGSRSTPLTLAAALLHQAGKITTHIILDERSAAFFALGIGKSTGIPAALICTSGTAAANYYPAVIEARMTSTPMLVLSADRPFALQGVLAPQTINQTNLFGDYAVIFRESEALIEADPTGLKTAELARTLYDAARRLGGPAHLNAGFSKPLEPKQNRVADLIQWCNETRKKLQDEALSLPGIAPDAENESMLEKLFGLLQEADRPLIICGPLNAASQAERELLRLTLSNTRIPHIIEGTASAQHYDDSETPKIVYGYESFLRSDGISKSLKPDFILRVGFPPVSRALNTYLKTHAYVVQWCLSSTEEEPDPLKTHTRFVQFAPFSGLPARAAELIAKPASESPQQDHQPWLDEWKAYEARFRTRLASLTNENPDNAPLTDGQVFRHFLASAQTHRSASETSQLFISNSFSVRDLDLFNAQALPFAGVHHNRGASGIDGISSTAAGICTGSGTPCWLLIGELSFLHDTNALLQLSQHRGAPIRILVLNNSGGTIFRMLPVSAHENVYQTYFETPQQADLGLLCKAHGITHLRAKTTSELTLALQTATECENGVIVLEAITDTTQSMAERRMLWEAAKDF</sequence>
<dbReference type="Proteomes" id="UP000254808">
    <property type="component" value="Chromosome"/>
</dbReference>
<comment type="cofactor">
    <cofactor evidence="7">
        <name>thiamine diphosphate</name>
        <dbReference type="ChEBI" id="CHEBI:58937"/>
    </cofactor>
    <text evidence="7">Binds 1 thiamine pyrophosphate per subunit.</text>
</comment>
<evidence type="ECO:0000313" key="10">
    <source>
        <dbReference type="EMBL" id="AXJ00930.1"/>
    </source>
</evidence>
<evidence type="ECO:0000256" key="3">
    <source>
        <dbReference type="ARBA" id="ARBA00022723"/>
    </source>
</evidence>
<comment type="similarity">
    <text evidence="7">Belongs to the TPP enzyme family. MenD subfamily.</text>
</comment>
<dbReference type="OrthoDB" id="9791859at2"/>
<dbReference type="PANTHER" id="PTHR42916:SF1">
    <property type="entry name" value="PROTEIN PHYLLO, CHLOROPLASTIC"/>
    <property type="match status" value="1"/>
</dbReference>
<organism evidence="10 11">
    <name type="scientific">Cyclonatronum proteinivorum</name>
    <dbReference type="NCBI Taxonomy" id="1457365"/>
    <lineage>
        <taxon>Bacteria</taxon>
        <taxon>Pseudomonadati</taxon>
        <taxon>Balneolota</taxon>
        <taxon>Balneolia</taxon>
        <taxon>Balneolales</taxon>
        <taxon>Cyclonatronaceae</taxon>
        <taxon>Cyclonatronum</taxon>
    </lineage>
</organism>
<evidence type="ECO:0000256" key="5">
    <source>
        <dbReference type="ARBA" id="ARBA00023052"/>
    </source>
</evidence>
<keyword evidence="1 7" id="KW-0474">Menaquinone biosynthesis</keyword>
<keyword evidence="3 7" id="KW-0479">Metal-binding</keyword>
<evidence type="ECO:0000313" key="11">
    <source>
        <dbReference type="Proteomes" id="UP000254808"/>
    </source>
</evidence>
<dbReference type="EMBL" id="CP027806">
    <property type="protein sequence ID" value="AXJ00930.1"/>
    <property type="molecule type" value="Genomic_DNA"/>
</dbReference>
<dbReference type="InterPro" id="IPR004433">
    <property type="entry name" value="MenaQ_synth_MenD"/>
</dbReference>
<dbReference type="HAMAP" id="MF_01659">
    <property type="entry name" value="MenD"/>
    <property type="match status" value="1"/>
</dbReference>
<evidence type="ECO:0000256" key="6">
    <source>
        <dbReference type="ARBA" id="ARBA00023211"/>
    </source>
</evidence>
<dbReference type="SUPFAM" id="SSF52467">
    <property type="entry name" value="DHS-like NAD/FAD-binding domain"/>
    <property type="match status" value="1"/>
</dbReference>
<dbReference type="UniPathway" id="UPA01057">
    <property type="reaction ID" value="UER00164"/>
</dbReference>
<evidence type="ECO:0000259" key="8">
    <source>
        <dbReference type="Pfam" id="PF02775"/>
    </source>
</evidence>
<dbReference type="GO" id="GO:0030145">
    <property type="term" value="F:manganese ion binding"/>
    <property type="evidence" value="ECO:0007669"/>
    <property type="project" value="UniProtKB-UniRule"/>
</dbReference>
<keyword evidence="5 7" id="KW-0786">Thiamine pyrophosphate</keyword>
<dbReference type="Pfam" id="PF02775">
    <property type="entry name" value="TPP_enzyme_C"/>
    <property type="match status" value="1"/>
</dbReference>
<keyword evidence="11" id="KW-1185">Reference proteome</keyword>
<proteinExistence type="inferred from homology"/>
<dbReference type="Pfam" id="PF02776">
    <property type="entry name" value="TPP_enzyme_N"/>
    <property type="match status" value="1"/>
</dbReference>